<feature type="region of interest" description="Disordered" evidence="1">
    <location>
        <begin position="54"/>
        <end position="76"/>
    </location>
</feature>
<name>A0A167NF01_CALVF</name>
<dbReference type="STRING" id="1330018.A0A167NF01"/>
<sequence length="76" mass="8086">MDRLKQLTSHFTSSESPLQKLERKSPDDIVITLAVRSPLCKAWKGALKDTRCALSPSPLLSPAPPADNAGVGATNS</sequence>
<feature type="compositionally biased region" description="Polar residues" evidence="1">
    <location>
        <begin position="1"/>
        <end position="17"/>
    </location>
</feature>
<dbReference type="OrthoDB" id="3049603at2759"/>
<proteinExistence type="predicted"/>
<dbReference type="Proteomes" id="UP000076738">
    <property type="component" value="Unassembled WGS sequence"/>
</dbReference>
<reference evidence="2 3" key="1">
    <citation type="journal article" date="2016" name="Mol. Biol. Evol.">
        <title>Comparative Genomics of Early-Diverging Mushroom-Forming Fungi Provides Insights into the Origins of Lignocellulose Decay Capabilities.</title>
        <authorList>
            <person name="Nagy L.G."/>
            <person name="Riley R."/>
            <person name="Tritt A."/>
            <person name="Adam C."/>
            <person name="Daum C."/>
            <person name="Floudas D."/>
            <person name="Sun H."/>
            <person name="Yadav J.S."/>
            <person name="Pangilinan J."/>
            <person name="Larsson K.H."/>
            <person name="Matsuura K."/>
            <person name="Barry K."/>
            <person name="Labutti K."/>
            <person name="Kuo R."/>
            <person name="Ohm R.A."/>
            <person name="Bhattacharya S.S."/>
            <person name="Shirouzu T."/>
            <person name="Yoshinaga Y."/>
            <person name="Martin F.M."/>
            <person name="Grigoriev I.V."/>
            <person name="Hibbett D.S."/>
        </authorList>
    </citation>
    <scope>NUCLEOTIDE SEQUENCE [LARGE SCALE GENOMIC DNA]</scope>
    <source>
        <strain evidence="2 3">TUFC12733</strain>
    </source>
</reference>
<keyword evidence="3" id="KW-1185">Reference proteome</keyword>
<accession>A0A167NF01</accession>
<feature type="region of interest" description="Disordered" evidence="1">
    <location>
        <begin position="1"/>
        <end position="23"/>
    </location>
</feature>
<dbReference type="EMBL" id="KV417279">
    <property type="protein sequence ID" value="KZO97644.1"/>
    <property type="molecule type" value="Genomic_DNA"/>
</dbReference>
<evidence type="ECO:0000313" key="3">
    <source>
        <dbReference type="Proteomes" id="UP000076738"/>
    </source>
</evidence>
<dbReference type="AlphaFoldDB" id="A0A167NF01"/>
<protein>
    <submittedName>
        <fullName evidence="2">Uncharacterized protein</fullName>
    </submittedName>
</protein>
<evidence type="ECO:0000256" key="1">
    <source>
        <dbReference type="SAM" id="MobiDB-lite"/>
    </source>
</evidence>
<evidence type="ECO:0000313" key="2">
    <source>
        <dbReference type="EMBL" id="KZO97644.1"/>
    </source>
</evidence>
<organism evidence="2 3">
    <name type="scientific">Calocera viscosa (strain TUFC12733)</name>
    <dbReference type="NCBI Taxonomy" id="1330018"/>
    <lineage>
        <taxon>Eukaryota</taxon>
        <taxon>Fungi</taxon>
        <taxon>Dikarya</taxon>
        <taxon>Basidiomycota</taxon>
        <taxon>Agaricomycotina</taxon>
        <taxon>Dacrymycetes</taxon>
        <taxon>Dacrymycetales</taxon>
        <taxon>Dacrymycetaceae</taxon>
        <taxon>Calocera</taxon>
    </lineage>
</organism>
<gene>
    <name evidence="2" type="ORF">CALVIDRAFT_536221</name>
</gene>